<dbReference type="InterPro" id="IPR022273">
    <property type="entry name" value="PRTRC_protein-E"/>
</dbReference>
<dbReference type="EMBL" id="VTOW01000001">
    <property type="protein sequence ID" value="NKE70221.1"/>
    <property type="molecule type" value="Genomic_DNA"/>
</dbReference>
<reference evidence="3 4" key="1">
    <citation type="journal article" date="2020" name="Nature">
        <title>Bacterial chemolithoautotrophy via manganese oxidation.</title>
        <authorList>
            <person name="Yu H."/>
            <person name="Leadbetter J.R."/>
        </authorList>
    </citation>
    <scope>NUCLEOTIDE SEQUENCE [LARGE SCALE GENOMIC DNA]</scope>
    <source>
        <strain evidence="3 4">Mn-1</strain>
    </source>
</reference>
<protein>
    <recommendedName>
        <fullName evidence="2">ParB-related ThiF-related cassette protein E domain-containing protein</fullName>
    </recommendedName>
</protein>
<evidence type="ECO:0000313" key="4">
    <source>
        <dbReference type="Proteomes" id="UP000534783"/>
    </source>
</evidence>
<dbReference type="Pfam" id="PF19556">
    <property type="entry name" value="PRTRC_E"/>
    <property type="match status" value="1"/>
</dbReference>
<evidence type="ECO:0000313" key="3">
    <source>
        <dbReference type="EMBL" id="NKE70221.1"/>
    </source>
</evidence>
<organism evidence="3 4">
    <name type="scientific">Candidatus Manganitrophus noduliformans</name>
    <dbReference type="NCBI Taxonomy" id="2606439"/>
    <lineage>
        <taxon>Bacteria</taxon>
        <taxon>Pseudomonadati</taxon>
        <taxon>Nitrospirota</taxon>
        <taxon>Nitrospiria</taxon>
        <taxon>Candidatus Troglogloeales</taxon>
        <taxon>Candidatus Manganitrophaceae</taxon>
        <taxon>Candidatus Manganitrophus</taxon>
    </lineage>
</organism>
<dbReference type="Proteomes" id="UP000534783">
    <property type="component" value="Unassembled WGS sequence"/>
</dbReference>
<name>A0A7X6IA80_9BACT</name>
<feature type="region of interest" description="Disordered" evidence="1">
    <location>
        <begin position="100"/>
        <end position="160"/>
    </location>
</feature>
<feature type="compositionally biased region" description="Basic and acidic residues" evidence="1">
    <location>
        <begin position="143"/>
        <end position="154"/>
    </location>
</feature>
<evidence type="ECO:0000259" key="2">
    <source>
        <dbReference type="Pfam" id="PF19556"/>
    </source>
</evidence>
<accession>A0A7X6IA80</accession>
<feature type="domain" description="ParB-related ThiF-related cassette protein E" evidence="2">
    <location>
        <begin position="4"/>
        <end position="121"/>
    </location>
</feature>
<dbReference type="AlphaFoldDB" id="A0A7X6IA80"/>
<gene>
    <name evidence="3" type="ORF">MNODULE_05615</name>
</gene>
<comment type="caution">
    <text evidence="3">The sequence shown here is derived from an EMBL/GenBank/DDBJ whole genome shotgun (WGS) entry which is preliminary data.</text>
</comment>
<sequence>MFDFNKIANLIPPQGKVTFTITTGERGKLVVLFHPMYPEVKELSGKEKELYEQARVPLVFKATPEELNEGFMSLIEQNYEEEGRLHRAFSVKREAVGKAIAGVEREKTQKRESSHEEKRSQSDPTHPDFPQSEEPQKVASSIEKQETGAEKEPSAFDLFG</sequence>
<proteinExistence type="predicted"/>
<dbReference type="RefSeq" id="WP_168058486.1">
    <property type="nucleotide sequence ID" value="NZ_VTOW01000001.1"/>
</dbReference>
<evidence type="ECO:0000256" key="1">
    <source>
        <dbReference type="SAM" id="MobiDB-lite"/>
    </source>
</evidence>
<feature type="compositionally biased region" description="Basic and acidic residues" evidence="1">
    <location>
        <begin position="103"/>
        <end position="121"/>
    </location>
</feature>
<keyword evidence="4" id="KW-1185">Reference proteome</keyword>